<dbReference type="InterPro" id="IPR043519">
    <property type="entry name" value="NT_sf"/>
</dbReference>
<comment type="subcellular location">
    <subcellularLocation>
        <location evidence="2">Cytoplasm</location>
    </subcellularLocation>
</comment>
<dbReference type="GO" id="GO:0017148">
    <property type="term" value="P:negative regulation of translation"/>
    <property type="evidence" value="ECO:0007669"/>
    <property type="project" value="UniProtKB-UniRule"/>
</dbReference>
<comment type="subunit">
    <text evidence="2">Interacts with ribosomal protein uL14 (rplN).</text>
</comment>
<keyword evidence="4" id="KW-1185">Reference proteome</keyword>
<comment type="caution">
    <text evidence="3">The sequence shown here is derived from an EMBL/GenBank/DDBJ whole genome shotgun (WGS) entry which is preliminary data.</text>
</comment>
<dbReference type="GO" id="GO:0005737">
    <property type="term" value="C:cytoplasm"/>
    <property type="evidence" value="ECO:0007669"/>
    <property type="project" value="UniProtKB-SubCell"/>
</dbReference>
<keyword evidence="2" id="KW-0678">Repressor</keyword>
<dbReference type="RefSeq" id="WP_095129720.1">
    <property type="nucleotide sequence ID" value="NZ_NIBG01000001.1"/>
</dbReference>
<accession>A0A267MN78</accession>
<dbReference type="EMBL" id="NIBG01000001">
    <property type="protein sequence ID" value="PAB60862.1"/>
    <property type="molecule type" value="Genomic_DNA"/>
</dbReference>
<evidence type="ECO:0000313" key="3">
    <source>
        <dbReference type="EMBL" id="PAB60862.1"/>
    </source>
</evidence>
<dbReference type="PANTHER" id="PTHR21043:SF0">
    <property type="entry name" value="MITOCHONDRIAL ASSEMBLY OF RIBOSOMAL LARGE SUBUNIT PROTEIN 1"/>
    <property type="match status" value="1"/>
</dbReference>
<dbReference type="GO" id="GO:0042256">
    <property type="term" value="P:cytosolic ribosome assembly"/>
    <property type="evidence" value="ECO:0007669"/>
    <property type="project" value="UniProtKB-UniRule"/>
</dbReference>
<evidence type="ECO:0000313" key="4">
    <source>
        <dbReference type="Proteomes" id="UP000216024"/>
    </source>
</evidence>
<comment type="similarity">
    <text evidence="1 2">Belongs to the Iojap/RsfS family.</text>
</comment>
<dbReference type="AlphaFoldDB" id="A0A267MN78"/>
<dbReference type="HAMAP" id="MF_01477">
    <property type="entry name" value="Iojap_RsfS"/>
    <property type="match status" value="1"/>
</dbReference>
<keyword evidence="2" id="KW-0963">Cytoplasm</keyword>
<sequence>MINNTMETVKIIIKAIDEKKGLDIRILDINNVSNIADFFIIAHGKSTRQVKAIADEIEKSLKEKAVLLGHKEGYRDGKWILLDYIDVVVHVFTEDERAFYGVERVWKDAKDICLDNF</sequence>
<evidence type="ECO:0000256" key="1">
    <source>
        <dbReference type="ARBA" id="ARBA00010574"/>
    </source>
</evidence>
<comment type="function">
    <text evidence="2">Functions as a ribosomal silencing factor. Interacts with ribosomal protein uL14 (rplN), blocking formation of intersubunit bridge B8. Prevents association of the 30S and 50S ribosomal subunits and the formation of functional ribosomes, thus repressing translation.</text>
</comment>
<proteinExistence type="inferred from homology"/>
<dbReference type="Proteomes" id="UP000216024">
    <property type="component" value="Unassembled WGS sequence"/>
</dbReference>
<keyword evidence="2" id="KW-0810">Translation regulation</keyword>
<dbReference type="GO" id="GO:0043023">
    <property type="term" value="F:ribosomal large subunit binding"/>
    <property type="evidence" value="ECO:0007669"/>
    <property type="project" value="TreeGrafter"/>
</dbReference>
<dbReference type="OrthoDB" id="9793681at2"/>
<protein>
    <recommendedName>
        <fullName evidence="2">Ribosomal silencing factor RsfS</fullName>
    </recommendedName>
</protein>
<dbReference type="GO" id="GO:0090071">
    <property type="term" value="P:negative regulation of ribosome biogenesis"/>
    <property type="evidence" value="ECO:0007669"/>
    <property type="project" value="UniProtKB-UniRule"/>
</dbReference>
<reference evidence="3 4" key="1">
    <citation type="submission" date="2017-06" db="EMBL/GenBank/DDBJ databases">
        <title>Draft genome sequence of anaerobic fermentative bacterium Anaeromicrobium sediminis DY2726D isolated from West Pacific Ocean sediments.</title>
        <authorList>
            <person name="Zeng X."/>
        </authorList>
    </citation>
    <scope>NUCLEOTIDE SEQUENCE [LARGE SCALE GENOMIC DNA]</scope>
    <source>
        <strain evidence="3 4">DY2726D</strain>
    </source>
</reference>
<dbReference type="Pfam" id="PF02410">
    <property type="entry name" value="RsfS"/>
    <property type="match status" value="1"/>
</dbReference>
<dbReference type="SUPFAM" id="SSF81301">
    <property type="entry name" value="Nucleotidyltransferase"/>
    <property type="match status" value="1"/>
</dbReference>
<name>A0A267MN78_9FIRM</name>
<dbReference type="Gene3D" id="3.30.460.10">
    <property type="entry name" value="Beta Polymerase, domain 2"/>
    <property type="match status" value="1"/>
</dbReference>
<dbReference type="NCBIfam" id="TIGR00090">
    <property type="entry name" value="rsfS_iojap_ybeB"/>
    <property type="match status" value="1"/>
</dbReference>
<evidence type="ECO:0000256" key="2">
    <source>
        <dbReference type="HAMAP-Rule" id="MF_01477"/>
    </source>
</evidence>
<organism evidence="3 4">
    <name type="scientific">Anaeromicrobium sediminis</name>
    <dbReference type="NCBI Taxonomy" id="1478221"/>
    <lineage>
        <taxon>Bacteria</taxon>
        <taxon>Bacillati</taxon>
        <taxon>Bacillota</taxon>
        <taxon>Clostridia</taxon>
        <taxon>Peptostreptococcales</taxon>
        <taxon>Thermotaleaceae</taxon>
        <taxon>Anaeromicrobium</taxon>
    </lineage>
</organism>
<dbReference type="InterPro" id="IPR004394">
    <property type="entry name" value="Iojap/RsfS/C7orf30"/>
</dbReference>
<dbReference type="PANTHER" id="PTHR21043">
    <property type="entry name" value="IOJAP SUPERFAMILY ORTHOLOG"/>
    <property type="match status" value="1"/>
</dbReference>
<gene>
    <name evidence="2 3" type="primary">rsfS</name>
    <name evidence="3" type="ORF">CCE28_00060</name>
</gene>